<dbReference type="InterPro" id="IPR010093">
    <property type="entry name" value="SinI_DNA-bd"/>
</dbReference>
<dbReference type="NCBIfam" id="TIGR01764">
    <property type="entry name" value="excise"/>
    <property type="match status" value="1"/>
</dbReference>
<keyword evidence="3" id="KW-1185">Reference proteome</keyword>
<dbReference type="EMBL" id="CAGS01000004">
    <property type="protein sequence ID" value="CCF82314.1"/>
    <property type="molecule type" value="Genomic_DNA"/>
</dbReference>
<dbReference type="OrthoDB" id="515428at2"/>
<evidence type="ECO:0000313" key="2">
    <source>
        <dbReference type="EMBL" id="CCF82314.1"/>
    </source>
</evidence>
<dbReference type="InterPro" id="IPR009061">
    <property type="entry name" value="DNA-bd_dom_put_sf"/>
</dbReference>
<dbReference type="RefSeq" id="WP_008474428.1">
    <property type="nucleotide sequence ID" value="NZ_CAGS01000004.1"/>
</dbReference>
<comment type="caution">
    <text evidence="2">The sequence shown here is derived from an EMBL/GenBank/DDBJ whole genome shotgun (WGS) entry which is preliminary data.</text>
</comment>
<organism evidence="2 3">
    <name type="scientific">Nitrolancea hollandica Lb</name>
    <dbReference type="NCBI Taxonomy" id="1129897"/>
    <lineage>
        <taxon>Bacteria</taxon>
        <taxon>Pseudomonadati</taxon>
        <taxon>Thermomicrobiota</taxon>
        <taxon>Thermomicrobia</taxon>
        <taxon>Sphaerobacterales</taxon>
        <taxon>Sphaerobacterineae</taxon>
        <taxon>Sphaerobacteraceae</taxon>
        <taxon>Nitrolancea</taxon>
    </lineage>
</organism>
<dbReference type="Pfam" id="PF12728">
    <property type="entry name" value="HTH_17"/>
    <property type="match status" value="1"/>
</dbReference>
<dbReference type="GO" id="GO:0003677">
    <property type="term" value="F:DNA binding"/>
    <property type="evidence" value="ECO:0007669"/>
    <property type="project" value="InterPro"/>
</dbReference>
<gene>
    <name evidence="2" type="ORF">NITHO_1010010</name>
</gene>
<protein>
    <recommendedName>
        <fullName evidence="1">Helix-turn-helix domain-containing protein</fullName>
    </recommendedName>
</protein>
<dbReference type="InterPro" id="IPR036388">
    <property type="entry name" value="WH-like_DNA-bd_sf"/>
</dbReference>
<reference evidence="2 3" key="1">
    <citation type="journal article" date="2012" name="ISME J.">
        <title>Nitrification expanded: discovery, physiology and genomics of a nitrite-oxidizing bacterium from the phylum Chloroflexi.</title>
        <authorList>
            <person name="Sorokin D.Y."/>
            <person name="Lucker S."/>
            <person name="Vejmelkova D."/>
            <person name="Kostrikina N.A."/>
            <person name="Kleerebezem R."/>
            <person name="Rijpstra W.I."/>
            <person name="Damste J.S."/>
            <person name="Le Paslier D."/>
            <person name="Muyzer G."/>
            <person name="Wagner M."/>
            <person name="van Loosdrecht M.C."/>
            <person name="Daims H."/>
        </authorList>
    </citation>
    <scope>NUCLEOTIDE SEQUENCE [LARGE SCALE GENOMIC DNA]</scope>
    <source>
        <strain evidence="3">none</strain>
    </source>
</reference>
<dbReference type="SUPFAM" id="SSF46955">
    <property type="entry name" value="Putative DNA-binding domain"/>
    <property type="match status" value="1"/>
</dbReference>
<proteinExistence type="predicted"/>
<dbReference type="InterPro" id="IPR041657">
    <property type="entry name" value="HTH_17"/>
</dbReference>
<accession>I4ECA2</accession>
<name>I4ECA2_9BACT</name>
<evidence type="ECO:0000259" key="1">
    <source>
        <dbReference type="Pfam" id="PF12728"/>
    </source>
</evidence>
<sequence length="76" mass="8576">MRKSKDVLNVEEAAQLLGVSPWTVREQARQGHLPGRKVGKEWRFSRQGLMIWLQDGVKTDILAPPEGTGHDTPANW</sequence>
<dbReference type="Gene3D" id="1.10.10.10">
    <property type="entry name" value="Winged helix-like DNA-binding domain superfamily/Winged helix DNA-binding domain"/>
    <property type="match status" value="1"/>
</dbReference>
<dbReference type="AlphaFoldDB" id="I4ECA2"/>
<feature type="domain" description="Helix-turn-helix" evidence="1">
    <location>
        <begin position="7"/>
        <end position="55"/>
    </location>
</feature>
<evidence type="ECO:0000313" key="3">
    <source>
        <dbReference type="Proteomes" id="UP000004221"/>
    </source>
</evidence>
<dbReference type="Proteomes" id="UP000004221">
    <property type="component" value="Unassembled WGS sequence"/>
</dbReference>